<evidence type="ECO:0000256" key="2">
    <source>
        <dbReference type="ARBA" id="ARBA00022723"/>
    </source>
</evidence>
<keyword evidence="3" id="KW-0862">Zinc</keyword>
<dbReference type="Pfam" id="PF03226">
    <property type="entry name" value="Yippee-Mis18"/>
    <property type="match status" value="1"/>
</dbReference>
<accession>A0AAV4RAC9</accession>
<dbReference type="InterPro" id="IPR034751">
    <property type="entry name" value="Yippee"/>
</dbReference>
<dbReference type="AlphaFoldDB" id="A0AAV4RAC9"/>
<evidence type="ECO:0000259" key="5">
    <source>
        <dbReference type="PROSITE" id="PS51792"/>
    </source>
</evidence>
<protein>
    <recommendedName>
        <fullName evidence="4">Protein yippee-like</fullName>
    </recommendedName>
</protein>
<comment type="caution">
    <text evidence="6">The sequence shown here is derived from an EMBL/GenBank/DDBJ whole genome shotgun (WGS) entry which is preliminary data.</text>
</comment>
<dbReference type="InterPro" id="IPR039058">
    <property type="entry name" value="Yippee_fam"/>
</dbReference>
<evidence type="ECO:0000313" key="7">
    <source>
        <dbReference type="Proteomes" id="UP001054945"/>
    </source>
</evidence>
<keyword evidence="2" id="KW-0479">Metal-binding</keyword>
<evidence type="ECO:0000256" key="4">
    <source>
        <dbReference type="RuleBase" id="RU110713"/>
    </source>
</evidence>
<proteinExistence type="inferred from homology"/>
<sequence length="125" mass="14215">MGVLFLENLGGNVIYQCFVCNTYLTHRGHLVSTRFTSSNGPAWLFKEVVNVTQGKAVPRNMVTGRHIVRNVFCKCCTERLGWYYEMTFTKGQEYKETCTILEVGLIREIRKNALDTVSGISVLNE</sequence>
<dbReference type="EMBL" id="BPLR01007489">
    <property type="protein sequence ID" value="GIY17261.1"/>
    <property type="molecule type" value="Genomic_DNA"/>
</dbReference>
<dbReference type="GO" id="GO:0046872">
    <property type="term" value="F:metal ion binding"/>
    <property type="evidence" value="ECO:0007669"/>
    <property type="project" value="UniProtKB-KW"/>
</dbReference>
<dbReference type="Proteomes" id="UP001054945">
    <property type="component" value="Unassembled WGS sequence"/>
</dbReference>
<dbReference type="InterPro" id="IPR004910">
    <property type="entry name" value="Yippee/Mis18/Cereblon"/>
</dbReference>
<evidence type="ECO:0000256" key="1">
    <source>
        <dbReference type="ARBA" id="ARBA00005613"/>
    </source>
</evidence>
<evidence type="ECO:0000256" key="3">
    <source>
        <dbReference type="ARBA" id="ARBA00022833"/>
    </source>
</evidence>
<keyword evidence="7" id="KW-1185">Reference proteome</keyword>
<dbReference type="PROSITE" id="PS51792">
    <property type="entry name" value="YIPPEE"/>
    <property type="match status" value="1"/>
</dbReference>
<evidence type="ECO:0000313" key="6">
    <source>
        <dbReference type="EMBL" id="GIY17261.1"/>
    </source>
</evidence>
<organism evidence="6 7">
    <name type="scientific">Caerostris extrusa</name>
    <name type="common">Bark spider</name>
    <name type="synonym">Caerostris bankana</name>
    <dbReference type="NCBI Taxonomy" id="172846"/>
    <lineage>
        <taxon>Eukaryota</taxon>
        <taxon>Metazoa</taxon>
        <taxon>Ecdysozoa</taxon>
        <taxon>Arthropoda</taxon>
        <taxon>Chelicerata</taxon>
        <taxon>Arachnida</taxon>
        <taxon>Araneae</taxon>
        <taxon>Araneomorphae</taxon>
        <taxon>Entelegynae</taxon>
        <taxon>Araneoidea</taxon>
        <taxon>Araneidae</taxon>
        <taxon>Caerostris</taxon>
    </lineage>
</organism>
<gene>
    <name evidence="6" type="primary">YPEL5</name>
    <name evidence="6" type="ORF">CEXT_349441</name>
</gene>
<name>A0AAV4RAC9_CAEEX</name>
<reference evidence="6 7" key="1">
    <citation type="submission" date="2021-06" db="EMBL/GenBank/DDBJ databases">
        <title>Caerostris extrusa draft genome.</title>
        <authorList>
            <person name="Kono N."/>
            <person name="Arakawa K."/>
        </authorList>
    </citation>
    <scope>NUCLEOTIDE SEQUENCE [LARGE SCALE GENOMIC DNA]</scope>
</reference>
<comment type="similarity">
    <text evidence="1 4">Belongs to the yippee family.</text>
</comment>
<feature type="domain" description="Yippee" evidence="5">
    <location>
        <begin position="13"/>
        <end position="110"/>
    </location>
</feature>
<dbReference type="PANTHER" id="PTHR13848">
    <property type="entry name" value="PROTEIN YIPPEE-LIKE CG15309-RELATED"/>
    <property type="match status" value="1"/>
</dbReference>